<accession>A0ABX7M787</accession>
<evidence type="ECO:0000256" key="2">
    <source>
        <dbReference type="ARBA" id="ARBA00022475"/>
    </source>
</evidence>
<feature type="transmembrane region" description="Helical" evidence="12">
    <location>
        <begin position="268"/>
        <end position="286"/>
    </location>
</feature>
<evidence type="ECO:0000256" key="12">
    <source>
        <dbReference type="SAM" id="Phobius"/>
    </source>
</evidence>
<feature type="transmembrane region" description="Helical" evidence="12">
    <location>
        <begin position="130"/>
        <end position="155"/>
    </location>
</feature>
<feature type="transmembrane region" description="Helical" evidence="12">
    <location>
        <begin position="244"/>
        <end position="261"/>
    </location>
</feature>
<proteinExistence type="predicted"/>
<evidence type="ECO:0000256" key="11">
    <source>
        <dbReference type="ARBA" id="ARBA00023444"/>
    </source>
</evidence>
<evidence type="ECO:0000313" key="13">
    <source>
        <dbReference type="EMBL" id="QSI77616.1"/>
    </source>
</evidence>
<evidence type="ECO:0000256" key="5">
    <source>
        <dbReference type="ARBA" id="ARBA00022989"/>
    </source>
</evidence>
<gene>
    <name evidence="13" type="ORF">JY500_02870</name>
</gene>
<feature type="transmembrane region" description="Helical" evidence="12">
    <location>
        <begin position="100"/>
        <end position="118"/>
    </location>
</feature>
<dbReference type="Pfam" id="PF02628">
    <property type="entry name" value="COX15-CtaA"/>
    <property type="match status" value="1"/>
</dbReference>
<keyword evidence="6" id="KW-0560">Oxidoreductase</keyword>
<evidence type="ECO:0000256" key="9">
    <source>
        <dbReference type="ARBA" id="ARBA00023136"/>
    </source>
</evidence>
<keyword evidence="8" id="KW-0350">Heme biosynthesis</keyword>
<evidence type="ECO:0000313" key="14">
    <source>
        <dbReference type="Proteomes" id="UP000663570"/>
    </source>
</evidence>
<evidence type="ECO:0000256" key="7">
    <source>
        <dbReference type="ARBA" id="ARBA00023004"/>
    </source>
</evidence>
<dbReference type="PANTHER" id="PTHR35457">
    <property type="entry name" value="HEME A SYNTHASE"/>
    <property type="match status" value="1"/>
</dbReference>
<keyword evidence="3 12" id="KW-0812">Transmembrane</keyword>
<evidence type="ECO:0000256" key="4">
    <source>
        <dbReference type="ARBA" id="ARBA00022723"/>
    </source>
</evidence>
<dbReference type="Proteomes" id="UP000663570">
    <property type="component" value="Chromosome"/>
</dbReference>
<dbReference type="InterPro" id="IPR050450">
    <property type="entry name" value="COX15/CtaA_HemeA_synthase"/>
</dbReference>
<comment type="subcellular location">
    <subcellularLocation>
        <location evidence="1">Membrane</location>
        <topology evidence="1">Multi-pass membrane protein</topology>
    </subcellularLocation>
</comment>
<keyword evidence="5 12" id="KW-1133">Transmembrane helix</keyword>
<keyword evidence="14" id="KW-1185">Reference proteome</keyword>
<feature type="transmembrane region" description="Helical" evidence="12">
    <location>
        <begin position="73"/>
        <end position="93"/>
    </location>
</feature>
<comment type="pathway">
    <text evidence="11">Porphyrin-containing compound metabolism.</text>
</comment>
<dbReference type="EMBL" id="CP071060">
    <property type="protein sequence ID" value="QSI77616.1"/>
    <property type="molecule type" value="Genomic_DNA"/>
</dbReference>
<reference evidence="13 14" key="1">
    <citation type="submission" date="2021-02" db="EMBL/GenBank/DDBJ databases">
        <title>Niveibacterium changnyeongensis HC41.</title>
        <authorList>
            <person name="Kang M."/>
        </authorList>
    </citation>
    <scope>NUCLEOTIDE SEQUENCE [LARGE SCALE GENOMIC DNA]</scope>
    <source>
        <strain evidence="13 14">HC41</strain>
    </source>
</reference>
<keyword evidence="7" id="KW-0408">Iron</keyword>
<name>A0ABX7M787_9RHOO</name>
<evidence type="ECO:0000256" key="6">
    <source>
        <dbReference type="ARBA" id="ARBA00023002"/>
    </source>
</evidence>
<feature type="transmembrane region" description="Helical" evidence="12">
    <location>
        <begin position="167"/>
        <end position="186"/>
    </location>
</feature>
<evidence type="ECO:0000256" key="10">
    <source>
        <dbReference type="ARBA" id="ARBA00023157"/>
    </source>
</evidence>
<protein>
    <submittedName>
        <fullName evidence="13">COX15/CtaA family protein</fullName>
    </submittedName>
</protein>
<sequence>MLRRLVLAALSLACIVIVLGAYVRLSDAGLGCPDWPGCYGQLSPHHAAEAISAAQADAPQGPVSMPKAWKEMVHRYLAATLGLMILGIAMLTWRRRREGAPLGLAAAIVGVVIFQGLLGKWTVTLLLKPAIVSGHLIGGMTTAALLAWLACRLAGLRRIDVPPAQAWLARAAFLALACQVVLGGWVSTNYAALACADLPTCHGQWWPETDFHNAFHLVRELGMTASGDLLSNAALTAIHLSHRGGALVAGALLAALAIALLRRTATRGLGALLLAALVLQISLGAANVLLSLPLPLAVMHNAGALVLVLVMVRINHAVRPRAVVVRRGRCLNENALA</sequence>
<dbReference type="RefSeq" id="WP_206255017.1">
    <property type="nucleotide sequence ID" value="NZ_CP071060.1"/>
</dbReference>
<dbReference type="InterPro" id="IPR003780">
    <property type="entry name" value="COX15/CtaA_fam"/>
</dbReference>
<keyword evidence="9 12" id="KW-0472">Membrane</keyword>
<evidence type="ECO:0000256" key="1">
    <source>
        <dbReference type="ARBA" id="ARBA00004141"/>
    </source>
</evidence>
<evidence type="ECO:0000256" key="3">
    <source>
        <dbReference type="ARBA" id="ARBA00022692"/>
    </source>
</evidence>
<feature type="transmembrane region" description="Helical" evidence="12">
    <location>
        <begin position="292"/>
        <end position="312"/>
    </location>
</feature>
<evidence type="ECO:0000256" key="8">
    <source>
        <dbReference type="ARBA" id="ARBA00023133"/>
    </source>
</evidence>
<organism evidence="13 14">
    <name type="scientific">Niveibacterium microcysteis</name>
    <dbReference type="NCBI Taxonomy" id="2811415"/>
    <lineage>
        <taxon>Bacteria</taxon>
        <taxon>Pseudomonadati</taxon>
        <taxon>Pseudomonadota</taxon>
        <taxon>Betaproteobacteria</taxon>
        <taxon>Rhodocyclales</taxon>
        <taxon>Rhodocyclaceae</taxon>
        <taxon>Niveibacterium</taxon>
    </lineage>
</organism>
<keyword evidence="4" id="KW-0479">Metal-binding</keyword>
<keyword evidence="10" id="KW-1015">Disulfide bond</keyword>
<keyword evidence="2" id="KW-1003">Cell membrane</keyword>
<dbReference type="PANTHER" id="PTHR35457:SF1">
    <property type="entry name" value="HEME A SYNTHASE"/>
    <property type="match status" value="1"/>
</dbReference>